<dbReference type="Proteomes" id="UP000676194">
    <property type="component" value="Chromosome"/>
</dbReference>
<keyword evidence="1" id="KW-0472">Membrane</keyword>
<dbReference type="RefSeq" id="WP_213494498.1">
    <property type="nucleotide sequence ID" value="NZ_CP074694.1"/>
</dbReference>
<accession>A0A8E6B2H5</accession>
<evidence type="ECO:0008006" key="4">
    <source>
        <dbReference type="Google" id="ProtNLM"/>
    </source>
</evidence>
<sequence length="218" mass="24093">MKQVLLMFALVNAPLHSTGELGPEVPLKEVVDSFPNLIAQTAGRLKETSAGSDSRALRQLWDKLQSEIIYPDALVSYRAPQFNHFQLLPSLVKLAIWATLGTILAVFLYRIGLRQPSRSLLFLLGAGPLILLGQLALYQEKKSQTFFRQPLVVLKESLLVRQGNSALYPPVLPANFPVGHTFTKIRQTSSWVQVQYAPGCYGWVPAASLIGVVETPEV</sequence>
<protein>
    <recommendedName>
        <fullName evidence="4">SH3 domain-containing protein</fullName>
    </recommendedName>
</protein>
<keyword evidence="3" id="KW-1185">Reference proteome</keyword>
<dbReference type="AlphaFoldDB" id="A0A8E6B2H5"/>
<feature type="transmembrane region" description="Helical" evidence="1">
    <location>
        <begin position="120"/>
        <end position="138"/>
    </location>
</feature>
<dbReference type="EMBL" id="CP074694">
    <property type="protein sequence ID" value="QVL30627.1"/>
    <property type="molecule type" value="Genomic_DNA"/>
</dbReference>
<keyword evidence="1" id="KW-1133">Transmembrane helix</keyword>
<evidence type="ECO:0000313" key="3">
    <source>
        <dbReference type="Proteomes" id="UP000676194"/>
    </source>
</evidence>
<dbReference type="KEGG" id="tsph:KIH39_17430"/>
<reference evidence="2" key="1">
    <citation type="submission" date="2021-05" db="EMBL/GenBank/DDBJ databases">
        <title>Complete genome sequence of the cellulolytic planctomycete Telmatocola sphagniphila SP2T and characterization of the first cellulase from planctomycetes.</title>
        <authorList>
            <person name="Rakitin A.L."/>
            <person name="Beletsky A.V."/>
            <person name="Naumoff D.G."/>
            <person name="Kulichevskaya I.S."/>
            <person name="Mardanov A.V."/>
            <person name="Ravin N.V."/>
            <person name="Dedysh S.N."/>
        </authorList>
    </citation>
    <scope>NUCLEOTIDE SEQUENCE</scope>
    <source>
        <strain evidence="2">SP2T</strain>
    </source>
</reference>
<name>A0A8E6B2H5_9BACT</name>
<feature type="transmembrane region" description="Helical" evidence="1">
    <location>
        <begin position="94"/>
        <end position="113"/>
    </location>
</feature>
<evidence type="ECO:0000313" key="2">
    <source>
        <dbReference type="EMBL" id="QVL30627.1"/>
    </source>
</evidence>
<proteinExistence type="predicted"/>
<keyword evidence="1" id="KW-0812">Transmembrane</keyword>
<organism evidence="2 3">
    <name type="scientific">Telmatocola sphagniphila</name>
    <dbReference type="NCBI Taxonomy" id="1123043"/>
    <lineage>
        <taxon>Bacteria</taxon>
        <taxon>Pseudomonadati</taxon>
        <taxon>Planctomycetota</taxon>
        <taxon>Planctomycetia</taxon>
        <taxon>Gemmatales</taxon>
        <taxon>Gemmataceae</taxon>
    </lineage>
</organism>
<evidence type="ECO:0000256" key="1">
    <source>
        <dbReference type="SAM" id="Phobius"/>
    </source>
</evidence>
<gene>
    <name evidence="2" type="ORF">KIH39_17430</name>
</gene>